<protein>
    <submittedName>
        <fullName evidence="1">Uncharacterized protein</fullName>
    </submittedName>
</protein>
<gene>
    <name evidence="1" type="ORF">GLOINDRAFT_17341</name>
</gene>
<dbReference type="EMBL" id="KI276323">
    <property type="protein sequence ID" value="ESA21541.1"/>
    <property type="molecule type" value="Genomic_DNA"/>
</dbReference>
<organism evidence="1">
    <name type="scientific">Rhizophagus irregularis (strain DAOM 181602 / DAOM 197198 / MUCL 43194)</name>
    <name type="common">Arbuscular mycorrhizal fungus</name>
    <name type="synonym">Glomus intraradices</name>
    <dbReference type="NCBI Taxonomy" id="747089"/>
    <lineage>
        <taxon>Eukaryota</taxon>
        <taxon>Fungi</taxon>
        <taxon>Fungi incertae sedis</taxon>
        <taxon>Mucoromycota</taxon>
        <taxon>Glomeromycotina</taxon>
        <taxon>Glomeromycetes</taxon>
        <taxon>Glomerales</taxon>
        <taxon>Glomeraceae</taxon>
        <taxon>Rhizophagus</taxon>
    </lineage>
</organism>
<name>U9V0Z9_RHIID</name>
<reference evidence="1" key="1">
    <citation type="submission" date="2013-07" db="EMBL/GenBank/DDBJ databases">
        <title>The genome of an arbuscular mycorrhizal fungus provides insights into the evolution of the oldest plant symbiosis.</title>
        <authorList>
            <consortium name="DOE Joint Genome Institute"/>
            <person name="Tisserant E."/>
            <person name="Malbreil M."/>
            <person name="Kuo A."/>
            <person name="Kohler A."/>
            <person name="Symeonidi A."/>
            <person name="Balestrini R."/>
            <person name="Charron P."/>
            <person name="Duensing N."/>
            <person name="Frei-dit-Frey N."/>
            <person name="Gianinazzi-Pearson V."/>
            <person name="Gilbert B."/>
            <person name="Handa Y."/>
            <person name="Hijri M."/>
            <person name="Kaul R."/>
            <person name="Kawaguchi M."/>
            <person name="Krajinski F."/>
            <person name="Lammers P."/>
            <person name="Lapierre D."/>
            <person name="Masclaux F.G."/>
            <person name="Murat C."/>
            <person name="Morin E."/>
            <person name="Ndikumana S."/>
            <person name="Pagni M."/>
            <person name="Petitpierre D."/>
            <person name="Requena N."/>
            <person name="Rosikiewicz P."/>
            <person name="Riley R."/>
            <person name="Saito K."/>
            <person name="San Clemente H."/>
            <person name="Shapiro H."/>
            <person name="van Tuinen D."/>
            <person name="Becard G."/>
            <person name="Bonfante P."/>
            <person name="Paszkowski U."/>
            <person name="Shachar-Hill Y."/>
            <person name="Young J.P."/>
            <person name="Sanders I.R."/>
            <person name="Henrissat B."/>
            <person name="Rensing S.A."/>
            <person name="Grigoriev I.V."/>
            <person name="Corradi N."/>
            <person name="Roux C."/>
            <person name="Martin F."/>
        </authorList>
    </citation>
    <scope>NUCLEOTIDE SEQUENCE</scope>
    <source>
        <strain evidence="1">DAOM 197198</strain>
    </source>
</reference>
<dbReference type="HOGENOM" id="CLU_2997555_0_0_1"/>
<sequence length="57" mass="6432">MVKFNDTQDNITEARPASQVIIPPNPFISQNTAELTNQSQTPFYAHTILDESSSEFF</sequence>
<evidence type="ECO:0000313" key="1">
    <source>
        <dbReference type="EMBL" id="ESA21541.1"/>
    </source>
</evidence>
<proteinExistence type="predicted"/>
<accession>U9V0Z9</accession>
<dbReference type="AlphaFoldDB" id="U9V0Z9"/>